<dbReference type="PROSITE" id="PS00211">
    <property type="entry name" value="ABC_TRANSPORTER_1"/>
    <property type="match status" value="1"/>
</dbReference>
<feature type="transmembrane region" description="Helical" evidence="8">
    <location>
        <begin position="16"/>
        <end position="39"/>
    </location>
</feature>
<evidence type="ECO:0000256" key="1">
    <source>
        <dbReference type="ARBA" id="ARBA00004651"/>
    </source>
</evidence>
<dbReference type="InterPro" id="IPR027417">
    <property type="entry name" value="P-loop_NTPase"/>
</dbReference>
<evidence type="ECO:0000256" key="4">
    <source>
        <dbReference type="ARBA" id="ARBA00022741"/>
    </source>
</evidence>
<dbReference type="GO" id="GO:0005886">
    <property type="term" value="C:plasma membrane"/>
    <property type="evidence" value="ECO:0007669"/>
    <property type="project" value="UniProtKB-SubCell"/>
</dbReference>
<accession>A0A0G1AC45</accession>
<dbReference type="SUPFAM" id="SSF52540">
    <property type="entry name" value="P-loop containing nucleoside triphosphate hydrolases"/>
    <property type="match status" value="1"/>
</dbReference>
<protein>
    <submittedName>
        <fullName evidence="11">Multidrug resistance protein Atm1</fullName>
    </submittedName>
</protein>
<dbReference type="PROSITE" id="PS50893">
    <property type="entry name" value="ABC_TRANSPORTER_2"/>
    <property type="match status" value="1"/>
</dbReference>
<dbReference type="Gene3D" id="1.20.1560.10">
    <property type="entry name" value="ABC transporter type 1, transmembrane domain"/>
    <property type="match status" value="1"/>
</dbReference>
<sequence length="576" mass="65795">MKTFRIFYSFIWKYKGYFIGSIVTSFFSVMLGNFMPFIYRYLVDNFYNFTISTFLTAAGIYGATRIGMIVFGNISGFLGTKYANPALVDSRVKVFGHLQDLDFVFHTTKKSGELISKIKRGDSAFSNIDQDLNGEFLDDLVRLIIAAFAFYLVSPKLIYIFFTAIFFIVITSIYLIRKNMANRVEFNKEEDKISQLISDNLINYETVKYFANEKREINNLKKTFEQWERSLWKFMISFRKMNISVRLISSLAIISMLGFLTKDIVDKKISVGDFVLVFTFMSQVFPNIEKIMFRFRSIVRNYTDLKDYFAILDYPLAVKDVENPIPFSCDKGEVIFEKIYFSYPGGQEAVKNISVTMPSGMSSALVGRSGSGKTTMTKLLMRVYDPSSGKILIDRCDVSQIKKEDLRRAIGIVPQEPILFNNTIGYNIGYPLENAMDESIKEAAKLANLHDFISTLEKGYDTVVGERGVKLSGGQKQRLAIARVFLLNPKIIIFDEATSHLDSESERLIQDSLERLSKGKTLIIIAHRLSTIMRADKIIVLDNGSILEEGLHDELISKTGGIYKKLWELQTNHEIE</sequence>
<dbReference type="PANTHER" id="PTHR24221">
    <property type="entry name" value="ATP-BINDING CASSETTE SUB-FAMILY B"/>
    <property type="match status" value="1"/>
</dbReference>
<feature type="transmembrane region" description="Helical" evidence="8">
    <location>
        <begin position="45"/>
        <end position="64"/>
    </location>
</feature>
<keyword evidence="3 8" id="KW-0812">Transmembrane</keyword>
<evidence type="ECO:0000256" key="6">
    <source>
        <dbReference type="ARBA" id="ARBA00022989"/>
    </source>
</evidence>
<dbReference type="Pfam" id="PF00005">
    <property type="entry name" value="ABC_tran"/>
    <property type="match status" value="1"/>
</dbReference>
<feature type="domain" description="ABC transporter" evidence="9">
    <location>
        <begin position="334"/>
        <end position="568"/>
    </location>
</feature>
<dbReference type="PROSITE" id="PS50929">
    <property type="entry name" value="ABC_TM1F"/>
    <property type="match status" value="1"/>
</dbReference>
<dbReference type="PATRIC" id="fig|1618356.3.peg.640"/>
<keyword evidence="6 8" id="KW-1133">Transmembrane helix</keyword>
<dbReference type="GO" id="GO:0005524">
    <property type="term" value="F:ATP binding"/>
    <property type="evidence" value="ECO:0007669"/>
    <property type="project" value="UniProtKB-KW"/>
</dbReference>
<keyword evidence="7 8" id="KW-0472">Membrane</keyword>
<name>A0A0G1AC45_9BACT</name>
<gene>
    <name evidence="11" type="ORF">UU93_C0015G0015</name>
</gene>
<evidence type="ECO:0000313" key="11">
    <source>
        <dbReference type="EMBL" id="KKS31676.1"/>
    </source>
</evidence>
<dbReference type="PANTHER" id="PTHR24221:SF654">
    <property type="entry name" value="ATP-BINDING CASSETTE SUB-FAMILY B MEMBER 6"/>
    <property type="match status" value="1"/>
</dbReference>
<evidence type="ECO:0000256" key="3">
    <source>
        <dbReference type="ARBA" id="ARBA00022692"/>
    </source>
</evidence>
<dbReference type="InterPro" id="IPR036640">
    <property type="entry name" value="ABC1_TM_sf"/>
</dbReference>
<dbReference type="FunFam" id="3.40.50.300:FF:000287">
    <property type="entry name" value="Multidrug ABC transporter ATP-binding protein"/>
    <property type="match status" value="1"/>
</dbReference>
<keyword evidence="5" id="KW-0067">ATP-binding</keyword>
<evidence type="ECO:0000256" key="7">
    <source>
        <dbReference type="ARBA" id="ARBA00023136"/>
    </source>
</evidence>
<dbReference type="InterPro" id="IPR039421">
    <property type="entry name" value="Type_1_exporter"/>
</dbReference>
<dbReference type="GO" id="GO:0016887">
    <property type="term" value="F:ATP hydrolysis activity"/>
    <property type="evidence" value="ECO:0007669"/>
    <property type="project" value="InterPro"/>
</dbReference>
<dbReference type="InterPro" id="IPR017871">
    <property type="entry name" value="ABC_transporter-like_CS"/>
</dbReference>
<dbReference type="STRING" id="1618356.UU93_C0015G0015"/>
<dbReference type="Proteomes" id="UP000034160">
    <property type="component" value="Unassembled WGS sequence"/>
</dbReference>
<reference evidence="11 12" key="1">
    <citation type="journal article" date="2015" name="Nature">
        <title>rRNA introns, odd ribosomes, and small enigmatic genomes across a large radiation of phyla.</title>
        <authorList>
            <person name="Brown C.T."/>
            <person name="Hug L.A."/>
            <person name="Thomas B.C."/>
            <person name="Sharon I."/>
            <person name="Castelle C.J."/>
            <person name="Singh A."/>
            <person name="Wilkins M.J."/>
            <person name="Williams K.H."/>
            <person name="Banfield J.F."/>
        </authorList>
    </citation>
    <scope>NUCLEOTIDE SEQUENCE [LARGE SCALE GENOMIC DNA]</scope>
</reference>
<feature type="domain" description="ABC transmembrane type-1" evidence="10">
    <location>
        <begin position="19"/>
        <end position="300"/>
    </location>
</feature>
<dbReference type="InterPro" id="IPR011527">
    <property type="entry name" value="ABC1_TM_dom"/>
</dbReference>
<feature type="transmembrane region" description="Helical" evidence="8">
    <location>
        <begin position="159"/>
        <end position="176"/>
    </location>
</feature>
<dbReference type="EMBL" id="LCCN01000015">
    <property type="protein sequence ID" value="KKS31676.1"/>
    <property type="molecule type" value="Genomic_DNA"/>
</dbReference>
<dbReference type="Pfam" id="PF00664">
    <property type="entry name" value="ABC_membrane"/>
    <property type="match status" value="1"/>
</dbReference>
<keyword evidence="4" id="KW-0547">Nucleotide-binding</keyword>
<evidence type="ECO:0000256" key="5">
    <source>
        <dbReference type="ARBA" id="ARBA00022840"/>
    </source>
</evidence>
<dbReference type="InterPro" id="IPR003593">
    <property type="entry name" value="AAA+_ATPase"/>
</dbReference>
<dbReference type="Gene3D" id="3.40.50.300">
    <property type="entry name" value="P-loop containing nucleotide triphosphate hydrolases"/>
    <property type="match status" value="1"/>
</dbReference>
<feature type="transmembrane region" description="Helical" evidence="8">
    <location>
        <begin position="243"/>
        <end position="260"/>
    </location>
</feature>
<dbReference type="AlphaFoldDB" id="A0A0G1AC45"/>
<evidence type="ECO:0000259" key="10">
    <source>
        <dbReference type="PROSITE" id="PS50929"/>
    </source>
</evidence>
<comment type="caution">
    <text evidence="11">The sequence shown here is derived from an EMBL/GenBank/DDBJ whole genome shotgun (WGS) entry which is preliminary data.</text>
</comment>
<evidence type="ECO:0000313" key="12">
    <source>
        <dbReference type="Proteomes" id="UP000034160"/>
    </source>
</evidence>
<proteinExistence type="predicted"/>
<evidence type="ECO:0000256" key="2">
    <source>
        <dbReference type="ARBA" id="ARBA00022448"/>
    </source>
</evidence>
<dbReference type="InterPro" id="IPR003439">
    <property type="entry name" value="ABC_transporter-like_ATP-bd"/>
</dbReference>
<organism evidence="11 12">
    <name type="scientific">Candidatus Amesbacteria bacterium GW2011_GWA2_42_12</name>
    <dbReference type="NCBI Taxonomy" id="1618356"/>
    <lineage>
        <taxon>Bacteria</taxon>
        <taxon>Candidatus Amesiibacteriota</taxon>
    </lineage>
</organism>
<dbReference type="SMART" id="SM00382">
    <property type="entry name" value="AAA"/>
    <property type="match status" value="1"/>
</dbReference>
<evidence type="ECO:0000256" key="8">
    <source>
        <dbReference type="SAM" id="Phobius"/>
    </source>
</evidence>
<keyword evidence="2" id="KW-0813">Transport</keyword>
<evidence type="ECO:0000259" key="9">
    <source>
        <dbReference type="PROSITE" id="PS50893"/>
    </source>
</evidence>
<dbReference type="SUPFAM" id="SSF90123">
    <property type="entry name" value="ABC transporter transmembrane region"/>
    <property type="match status" value="1"/>
</dbReference>
<comment type="subcellular location">
    <subcellularLocation>
        <location evidence="1">Cell membrane</location>
        <topology evidence="1">Multi-pass membrane protein</topology>
    </subcellularLocation>
</comment>
<dbReference type="GO" id="GO:0140359">
    <property type="term" value="F:ABC-type transporter activity"/>
    <property type="evidence" value="ECO:0007669"/>
    <property type="project" value="InterPro"/>
</dbReference>